<sequence length="295" mass="34080">MPEKNFNNYNYVPYSEKMNYDFDNADITSCRCPRSQSIEYNDIYSTIILRAASQNYCEYDTLNHYNYDNYNYFPKVNIFYDINNDKYSECEKETRNLTSSYIISDSETADHNYDESIYVSNKEESEATLFSLMNIELSHIIGAGGTRILGFRINNRWPLLFNENVPVTDIISGPPFVDYLSDNSGITILNLAQPLRIKFTYFLLRVNYEIPDPDDAMFKIEKNGIILPRLYSFNTSSLPPASNFSPTIEFTDGFLNGDTLRLKNVTTTINRAGRTIYLYPVNGYALQLYAVSLPY</sequence>
<proteinExistence type="predicted"/>
<organism evidence="1">
    <name type="scientific">Hyperionvirus sp</name>
    <dbReference type="NCBI Taxonomy" id="2487770"/>
    <lineage>
        <taxon>Viruses</taxon>
        <taxon>Varidnaviria</taxon>
        <taxon>Bamfordvirae</taxon>
        <taxon>Nucleocytoviricota</taxon>
        <taxon>Megaviricetes</taxon>
        <taxon>Imitervirales</taxon>
        <taxon>Mimiviridae</taxon>
        <taxon>Klosneuvirinae</taxon>
    </lineage>
</organism>
<name>A0A3G5A7D2_9VIRU</name>
<evidence type="ECO:0000313" key="1">
    <source>
        <dbReference type="EMBL" id="AYV82952.1"/>
    </source>
</evidence>
<gene>
    <name evidence="1" type="ORF">Hyperionvirus3_98</name>
</gene>
<accession>A0A3G5A7D2</accession>
<protein>
    <submittedName>
        <fullName evidence="1">Uncharacterized protein</fullName>
    </submittedName>
</protein>
<reference evidence="1" key="1">
    <citation type="submission" date="2018-10" db="EMBL/GenBank/DDBJ databases">
        <title>Hidden diversity of soil giant viruses.</title>
        <authorList>
            <person name="Schulz F."/>
            <person name="Alteio L."/>
            <person name="Goudeau D."/>
            <person name="Ryan E.M."/>
            <person name="Malmstrom R.R."/>
            <person name="Blanchard J."/>
            <person name="Woyke T."/>
        </authorList>
    </citation>
    <scope>NUCLEOTIDE SEQUENCE</scope>
    <source>
        <strain evidence="1">HYV1</strain>
    </source>
</reference>
<dbReference type="EMBL" id="MK072385">
    <property type="protein sequence ID" value="AYV82952.1"/>
    <property type="molecule type" value="Genomic_DNA"/>
</dbReference>